<dbReference type="Gene3D" id="2.20.28.10">
    <property type="match status" value="1"/>
</dbReference>
<dbReference type="STRING" id="166423.A0A0M8ZTF4"/>
<comment type="similarity">
    <text evidence="7">Belongs to the MCM family.</text>
</comment>
<evidence type="ECO:0000259" key="8">
    <source>
        <dbReference type="PROSITE" id="PS50051"/>
    </source>
</evidence>
<dbReference type="InterPro" id="IPR033762">
    <property type="entry name" value="MCM_OB"/>
</dbReference>
<dbReference type="EC" id="3.6.4.12" evidence="1"/>
<dbReference type="SMART" id="SM00382">
    <property type="entry name" value="AAA"/>
    <property type="match status" value="1"/>
</dbReference>
<gene>
    <name evidence="9" type="ORF">WN51_04309</name>
</gene>
<evidence type="ECO:0000256" key="6">
    <source>
        <dbReference type="ARBA" id="ARBA00023125"/>
    </source>
</evidence>
<evidence type="ECO:0000313" key="10">
    <source>
        <dbReference type="Proteomes" id="UP000053105"/>
    </source>
</evidence>
<dbReference type="GO" id="GO:0003697">
    <property type="term" value="F:single-stranded DNA binding"/>
    <property type="evidence" value="ECO:0007669"/>
    <property type="project" value="TreeGrafter"/>
</dbReference>
<proteinExistence type="inferred from homology"/>
<evidence type="ECO:0000256" key="3">
    <source>
        <dbReference type="ARBA" id="ARBA00022741"/>
    </source>
</evidence>
<dbReference type="Gene3D" id="3.40.50.300">
    <property type="entry name" value="P-loop containing nucleotide triphosphate hydrolases"/>
    <property type="match status" value="1"/>
</dbReference>
<reference evidence="9 10" key="1">
    <citation type="submission" date="2015-07" db="EMBL/GenBank/DDBJ databases">
        <title>The genome of Melipona quadrifasciata.</title>
        <authorList>
            <person name="Pan H."/>
            <person name="Kapheim K."/>
        </authorList>
    </citation>
    <scope>NUCLEOTIDE SEQUENCE [LARGE SCALE GENOMIC DNA]</scope>
    <source>
        <strain evidence="9">0111107301</strain>
        <tissue evidence="9">Whole body</tissue>
    </source>
</reference>
<keyword evidence="6 7" id="KW-0238">DNA-binding</keyword>
<dbReference type="Pfam" id="PF17207">
    <property type="entry name" value="MCM_OB"/>
    <property type="match status" value="1"/>
</dbReference>
<dbReference type="GO" id="GO:0005524">
    <property type="term" value="F:ATP binding"/>
    <property type="evidence" value="ECO:0007669"/>
    <property type="project" value="UniProtKB-KW"/>
</dbReference>
<dbReference type="PANTHER" id="PTHR11630:SF48">
    <property type="entry name" value="DNA HELICASE MCM9"/>
    <property type="match status" value="1"/>
</dbReference>
<dbReference type="InterPro" id="IPR001208">
    <property type="entry name" value="MCM_dom"/>
</dbReference>
<dbReference type="GO" id="GO:0042555">
    <property type="term" value="C:MCM complex"/>
    <property type="evidence" value="ECO:0007669"/>
    <property type="project" value="TreeGrafter"/>
</dbReference>
<evidence type="ECO:0000256" key="1">
    <source>
        <dbReference type="ARBA" id="ARBA00012551"/>
    </source>
</evidence>
<dbReference type="Gene3D" id="2.40.50.140">
    <property type="entry name" value="Nucleic acid-binding proteins"/>
    <property type="match status" value="1"/>
</dbReference>
<keyword evidence="2" id="KW-0235">DNA replication</keyword>
<feature type="domain" description="MCM C-terminal AAA(+) ATPase" evidence="8">
    <location>
        <begin position="361"/>
        <end position="563"/>
    </location>
</feature>
<dbReference type="GO" id="GO:0005634">
    <property type="term" value="C:nucleus"/>
    <property type="evidence" value="ECO:0007669"/>
    <property type="project" value="UniProtKB-SubCell"/>
</dbReference>
<dbReference type="SMART" id="SM00350">
    <property type="entry name" value="MCM"/>
    <property type="match status" value="1"/>
</dbReference>
<dbReference type="PRINTS" id="PR01657">
    <property type="entry name" value="MCMFAMILY"/>
</dbReference>
<name>A0A0M8ZTF4_9HYME</name>
<dbReference type="GO" id="GO:0017116">
    <property type="term" value="F:single-stranded DNA helicase activity"/>
    <property type="evidence" value="ECO:0007669"/>
    <property type="project" value="TreeGrafter"/>
</dbReference>
<sequence length="715" mass="79649">MTVVLGRMGLQPNRMERDGTSHHYPMIYEPLLRGGSRSTASCGYFGNLCRNWGSLEEGKSTQSSCSFMDTLMPLFIAITINWNDSRSSPPSFPRGGPPYDVESLLDKMPLIPPPPLHKDFPCSFVSLFEDDADVAQKILQYPRYYLPHCDKSAVEAQEEIAKPEQIVKRKVRIRVTAVPVTLDQGQIGQLVSTSGVIVRISQPTILKTVQRLICTDCKHVTFANYEWERQAFADITNCEECHASKLKPVSGFDLDDSSDCQEIGLQEKSKTDSNVILKEEMRVTLLDDLVDKCRPGDHIEISGIIVRIWDSLEVGERLEATTIMLANNIAVRRKICETSSQEIKDAFKDYWEKYSDNPLLGRDNILASICPQLYGMYTAKLALAVVLAGGVSKCNESGTRVRGESHLLLVGDPGTGKSQLLRTASRLAIRSVLTTGVGSTAAGLTASAVRDSEGWHLEAGALVLADGGVCCVDEFTTMSSQDRTSVHEAMEQQTISIAKAGLVSTLNSRCSVIAAINPTGGQFTEDEEWQTNLGDPLLSRFDIILLLKDNRNPEWDKLTSDHILRAAYEKKENIVQTDSKSHIELLKSENLWKEDILREYLAHVHSLQPKLTKEAEMILRATYLYHRSHPGRREERTTVRLLDSLIRLAEGHARLMYRSNVEMIDAIFVAKLVGTGSTFETNLGCPFPTDPMATYRSEGKKLLSTIDLESLEYLL</sequence>
<keyword evidence="5 7" id="KW-0067">ATP-binding</keyword>
<keyword evidence="3 7" id="KW-0547">Nucleotide-binding</keyword>
<dbReference type="InterPro" id="IPR027417">
    <property type="entry name" value="P-loop_NTPase"/>
</dbReference>
<organism evidence="9 10">
    <name type="scientific">Melipona quadrifasciata</name>
    <dbReference type="NCBI Taxonomy" id="166423"/>
    <lineage>
        <taxon>Eukaryota</taxon>
        <taxon>Metazoa</taxon>
        <taxon>Ecdysozoa</taxon>
        <taxon>Arthropoda</taxon>
        <taxon>Hexapoda</taxon>
        <taxon>Insecta</taxon>
        <taxon>Pterygota</taxon>
        <taxon>Neoptera</taxon>
        <taxon>Endopterygota</taxon>
        <taxon>Hymenoptera</taxon>
        <taxon>Apocrita</taxon>
        <taxon>Aculeata</taxon>
        <taxon>Apoidea</taxon>
        <taxon>Anthophila</taxon>
        <taxon>Apidae</taxon>
        <taxon>Melipona</taxon>
    </lineage>
</organism>
<keyword evidence="4" id="KW-0347">Helicase</keyword>
<dbReference type="OrthoDB" id="271325at2759"/>
<evidence type="ECO:0000256" key="5">
    <source>
        <dbReference type="ARBA" id="ARBA00022840"/>
    </source>
</evidence>
<evidence type="ECO:0000256" key="7">
    <source>
        <dbReference type="RuleBase" id="RU004070"/>
    </source>
</evidence>
<dbReference type="InterPro" id="IPR012340">
    <property type="entry name" value="NA-bd_OB-fold"/>
</dbReference>
<dbReference type="PANTHER" id="PTHR11630">
    <property type="entry name" value="DNA REPLICATION LICENSING FACTOR MCM FAMILY MEMBER"/>
    <property type="match status" value="1"/>
</dbReference>
<dbReference type="InterPro" id="IPR018525">
    <property type="entry name" value="MCM_CS"/>
</dbReference>
<dbReference type="Pfam" id="PF00493">
    <property type="entry name" value="MCM"/>
    <property type="match status" value="1"/>
</dbReference>
<dbReference type="SUPFAM" id="SSF52540">
    <property type="entry name" value="P-loop containing nucleoside triphosphate hydrolases"/>
    <property type="match status" value="1"/>
</dbReference>
<dbReference type="GO" id="GO:0006260">
    <property type="term" value="P:DNA replication"/>
    <property type="evidence" value="ECO:0007669"/>
    <property type="project" value="InterPro"/>
</dbReference>
<dbReference type="InterPro" id="IPR031327">
    <property type="entry name" value="MCM"/>
</dbReference>
<dbReference type="InterPro" id="IPR003593">
    <property type="entry name" value="AAA+_ATPase"/>
</dbReference>
<dbReference type="InterPro" id="IPR041562">
    <property type="entry name" value="MCM_lid"/>
</dbReference>
<dbReference type="GO" id="GO:0016787">
    <property type="term" value="F:hydrolase activity"/>
    <property type="evidence" value="ECO:0007669"/>
    <property type="project" value="UniProtKB-KW"/>
</dbReference>
<dbReference type="SUPFAM" id="SSF50249">
    <property type="entry name" value="Nucleic acid-binding proteins"/>
    <property type="match status" value="1"/>
</dbReference>
<evidence type="ECO:0000313" key="9">
    <source>
        <dbReference type="EMBL" id="KOX69273.1"/>
    </source>
</evidence>
<dbReference type="PROSITE" id="PS00847">
    <property type="entry name" value="MCM_1"/>
    <property type="match status" value="1"/>
</dbReference>
<dbReference type="AlphaFoldDB" id="A0A0M8ZTF4"/>
<dbReference type="Proteomes" id="UP000053105">
    <property type="component" value="Unassembled WGS sequence"/>
</dbReference>
<dbReference type="Pfam" id="PF17855">
    <property type="entry name" value="MCM_lid"/>
    <property type="match status" value="1"/>
</dbReference>
<dbReference type="EMBL" id="KQ435896">
    <property type="protein sequence ID" value="KOX69273.1"/>
    <property type="molecule type" value="Genomic_DNA"/>
</dbReference>
<evidence type="ECO:0000256" key="4">
    <source>
        <dbReference type="ARBA" id="ARBA00022806"/>
    </source>
</evidence>
<dbReference type="GO" id="GO:0000724">
    <property type="term" value="P:double-strand break repair via homologous recombination"/>
    <property type="evidence" value="ECO:0007669"/>
    <property type="project" value="TreeGrafter"/>
</dbReference>
<accession>A0A0M8ZTF4</accession>
<protein>
    <recommendedName>
        <fullName evidence="1">DNA helicase</fullName>
        <ecNumber evidence="1">3.6.4.12</ecNumber>
    </recommendedName>
</protein>
<evidence type="ECO:0000256" key="2">
    <source>
        <dbReference type="ARBA" id="ARBA00022705"/>
    </source>
</evidence>
<keyword evidence="10" id="KW-1185">Reference proteome</keyword>
<dbReference type="PROSITE" id="PS50051">
    <property type="entry name" value="MCM_2"/>
    <property type="match status" value="1"/>
</dbReference>
<keyword evidence="4" id="KW-0378">Hydrolase</keyword>